<dbReference type="EMBL" id="JANCLU010000006">
    <property type="protein sequence ID" value="MCP8938539.1"/>
    <property type="molecule type" value="Genomic_DNA"/>
</dbReference>
<dbReference type="Proteomes" id="UP001205890">
    <property type="component" value="Unassembled WGS sequence"/>
</dbReference>
<evidence type="ECO:0000313" key="1">
    <source>
        <dbReference type="EMBL" id="MCP8938539.1"/>
    </source>
</evidence>
<keyword evidence="2" id="KW-1185">Reference proteome</keyword>
<comment type="caution">
    <text evidence="1">The sequence shown here is derived from an EMBL/GenBank/DDBJ whole genome shotgun (WGS) entry which is preliminary data.</text>
</comment>
<keyword evidence="1" id="KW-0436">Ligase</keyword>
<dbReference type="GO" id="GO:0016874">
    <property type="term" value="F:ligase activity"/>
    <property type="evidence" value="ECO:0007669"/>
    <property type="project" value="UniProtKB-KW"/>
</dbReference>
<dbReference type="RefSeq" id="WP_254740568.1">
    <property type="nucleotide sequence ID" value="NZ_JANCLU010000006.1"/>
</dbReference>
<dbReference type="Gene3D" id="3.90.1140.10">
    <property type="entry name" value="Cyclic phosphodiesterase"/>
    <property type="match status" value="1"/>
</dbReference>
<dbReference type="Pfam" id="PF13563">
    <property type="entry name" value="2_5_RNA_ligase2"/>
    <property type="match status" value="1"/>
</dbReference>
<proteinExistence type="predicted"/>
<evidence type="ECO:0000313" key="2">
    <source>
        <dbReference type="Proteomes" id="UP001205890"/>
    </source>
</evidence>
<gene>
    <name evidence="1" type="ORF">NK718_08435</name>
</gene>
<accession>A0ABT1LAR7</accession>
<reference evidence="1 2" key="1">
    <citation type="submission" date="2022-07" db="EMBL/GenBank/DDBJ databases">
        <authorList>
            <person name="Li W.-J."/>
            <person name="Deng Q.-Q."/>
        </authorList>
    </citation>
    <scope>NUCLEOTIDE SEQUENCE [LARGE SCALE GENOMIC DNA]</scope>
    <source>
        <strain evidence="1 2">SYSU M60028</strain>
    </source>
</reference>
<dbReference type="InterPro" id="IPR009097">
    <property type="entry name" value="Cyclic_Pdiesterase"/>
</dbReference>
<protein>
    <submittedName>
        <fullName evidence="1">2'-5' RNA ligase family protein</fullName>
    </submittedName>
</protein>
<sequence>MSSFYAAPHHDADEDPLIVTAAFDAAASARFQALRQAHYPAELNRVPAHLTLFHKLPGRLAGEVEDALAEEGWRLDPLPARAVGLRFTGRGVSVEIDAPALCAVRDRLARLWSGLLTPQDRQRFAPHVTIQNKVPPSKARRTHMGLSAIFEPFAFTLEGLQMWAYRGGPWEEAGLFPFGGGPAA</sequence>
<dbReference type="SUPFAM" id="SSF55144">
    <property type="entry name" value="LigT-like"/>
    <property type="match status" value="1"/>
</dbReference>
<name>A0ABT1LAR7_9HYPH</name>
<organism evidence="1 2">
    <name type="scientific">Alsobacter ponti</name>
    <dbReference type="NCBI Taxonomy" id="2962936"/>
    <lineage>
        <taxon>Bacteria</taxon>
        <taxon>Pseudomonadati</taxon>
        <taxon>Pseudomonadota</taxon>
        <taxon>Alphaproteobacteria</taxon>
        <taxon>Hyphomicrobiales</taxon>
        <taxon>Alsobacteraceae</taxon>
        <taxon>Alsobacter</taxon>
    </lineage>
</organism>